<keyword evidence="2" id="KW-1185">Reference proteome</keyword>
<accession>A0A7D3V5M8</accession>
<dbReference type="Proteomes" id="UP001162001">
    <property type="component" value="Segment"/>
</dbReference>
<dbReference type="EMBL" id="MT418680">
    <property type="protein sequence ID" value="QKF94052.1"/>
    <property type="molecule type" value="Genomic_DNA"/>
</dbReference>
<name>A0A7D3V5M8_9VIRU</name>
<evidence type="ECO:0000313" key="2">
    <source>
        <dbReference type="Proteomes" id="UP001162001"/>
    </source>
</evidence>
<proteinExistence type="predicted"/>
<gene>
    <name evidence="1" type="ORF">Fadolivirus_1_594</name>
</gene>
<evidence type="ECO:0000313" key="1">
    <source>
        <dbReference type="EMBL" id="QKF94052.1"/>
    </source>
</evidence>
<organism evidence="1 2">
    <name type="scientific">Fadolivirus FV1/VV64</name>
    <dbReference type="NCBI Taxonomy" id="3070911"/>
    <lineage>
        <taxon>Viruses</taxon>
        <taxon>Varidnaviria</taxon>
        <taxon>Bamfordvirae</taxon>
        <taxon>Nucleocytoviricota</taxon>
        <taxon>Megaviricetes</taxon>
        <taxon>Imitervirales</taxon>
        <taxon>Mimiviridae</taxon>
        <taxon>Klosneuvirinae</taxon>
        <taxon>Fadolivirus</taxon>
        <taxon>Fadolivirus algeromassiliense</taxon>
    </lineage>
</organism>
<sequence length="64" mass="7528">MSTNNSAKKNIMLTEKLLNILKEVDKIDNRCERKFINNVKDISFYNKLLEESNEKLVIITNNLK</sequence>
<protein>
    <submittedName>
        <fullName evidence="1">Uncharacterized protein</fullName>
    </submittedName>
</protein>
<reference evidence="1 2" key="1">
    <citation type="submission" date="2020-04" db="EMBL/GenBank/DDBJ databases">
        <title>Advantages and limits of metagenomic assembly and binning of a giant virus.</title>
        <authorList>
            <person name="Schulz F."/>
            <person name="Andreani J."/>
            <person name="Francis R."/>
            <person name="Boudjemaa H."/>
            <person name="Bou Khalil J.Y."/>
            <person name="Lee J."/>
            <person name="La Scola B."/>
            <person name="Woyke T."/>
        </authorList>
    </citation>
    <scope>NUCLEOTIDE SEQUENCE [LARGE SCALE GENOMIC DNA]</scope>
    <source>
        <strain evidence="1 2">FV1/VV64</strain>
    </source>
</reference>